<evidence type="ECO:0000259" key="10">
    <source>
        <dbReference type="PROSITE" id="PS50110"/>
    </source>
</evidence>
<dbReference type="Gene3D" id="3.30.70.270">
    <property type="match status" value="1"/>
</dbReference>
<dbReference type="GO" id="GO:0003677">
    <property type="term" value="F:DNA binding"/>
    <property type="evidence" value="ECO:0007669"/>
    <property type="project" value="UniProtKB-KW"/>
</dbReference>
<keyword evidence="9" id="KW-0175">Coiled coil</keyword>
<dbReference type="SMART" id="SM00267">
    <property type="entry name" value="GGDEF"/>
    <property type="match status" value="1"/>
</dbReference>
<dbReference type="SUPFAM" id="SSF52172">
    <property type="entry name" value="CheY-like"/>
    <property type="match status" value="1"/>
</dbReference>
<dbReference type="AlphaFoldDB" id="A0A1F6GM67"/>
<evidence type="ECO:0000256" key="2">
    <source>
        <dbReference type="ARBA" id="ARBA00022553"/>
    </source>
</evidence>
<dbReference type="Pfam" id="PF00990">
    <property type="entry name" value="GGDEF"/>
    <property type="match status" value="1"/>
</dbReference>
<dbReference type="CDD" id="cd19920">
    <property type="entry name" value="REC_PA4781-like"/>
    <property type="match status" value="1"/>
</dbReference>
<dbReference type="GO" id="GO:0000160">
    <property type="term" value="P:phosphorelay signal transduction system"/>
    <property type="evidence" value="ECO:0007669"/>
    <property type="project" value="UniProtKB-KW"/>
</dbReference>
<dbReference type="EC" id="2.7.7.65" evidence="1"/>
<evidence type="ECO:0000256" key="5">
    <source>
        <dbReference type="ARBA" id="ARBA00023125"/>
    </source>
</evidence>
<dbReference type="InterPro" id="IPR011006">
    <property type="entry name" value="CheY-like_superfamily"/>
</dbReference>
<feature type="modified residue" description="4-aspartylphosphate" evidence="8">
    <location>
        <position position="58"/>
    </location>
</feature>
<organism evidence="12 13">
    <name type="scientific">Candidatus Lambdaproteobacteria bacterium RIFOXYD2_FULL_56_26</name>
    <dbReference type="NCBI Taxonomy" id="1817773"/>
    <lineage>
        <taxon>Bacteria</taxon>
        <taxon>Pseudomonadati</taxon>
        <taxon>Pseudomonadota</taxon>
        <taxon>Candidatus Lambdaproteobacteria</taxon>
    </lineage>
</organism>
<keyword evidence="2 8" id="KW-0597">Phosphoprotein</keyword>
<dbReference type="Gene3D" id="3.40.50.2300">
    <property type="match status" value="1"/>
</dbReference>
<reference evidence="12 13" key="1">
    <citation type="journal article" date="2016" name="Nat. Commun.">
        <title>Thousands of microbial genomes shed light on interconnected biogeochemical processes in an aquifer system.</title>
        <authorList>
            <person name="Anantharaman K."/>
            <person name="Brown C.T."/>
            <person name="Hug L.A."/>
            <person name="Sharon I."/>
            <person name="Castelle C.J."/>
            <person name="Probst A.J."/>
            <person name="Thomas B.C."/>
            <person name="Singh A."/>
            <person name="Wilkins M.J."/>
            <person name="Karaoz U."/>
            <person name="Brodie E.L."/>
            <person name="Williams K.H."/>
            <person name="Hubbard S.S."/>
            <person name="Banfield J.F."/>
        </authorList>
    </citation>
    <scope>NUCLEOTIDE SEQUENCE [LARGE SCALE GENOMIC DNA]</scope>
</reference>
<dbReference type="EMBL" id="MFNF01000060">
    <property type="protein sequence ID" value="OGG99221.1"/>
    <property type="molecule type" value="Genomic_DNA"/>
</dbReference>
<dbReference type="Pfam" id="PF00072">
    <property type="entry name" value="Response_reg"/>
    <property type="match status" value="1"/>
</dbReference>
<evidence type="ECO:0000256" key="1">
    <source>
        <dbReference type="ARBA" id="ARBA00012528"/>
    </source>
</evidence>
<dbReference type="PROSITE" id="PS50887">
    <property type="entry name" value="GGDEF"/>
    <property type="match status" value="1"/>
</dbReference>
<dbReference type="NCBIfam" id="TIGR00254">
    <property type="entry name" value="GGDEF"/>
    <property type="match status" value="1"/>
</dbReference>
<dbReference type="PANTHER" id="PTHR45138:SF9">
    <property type="entry name" value="DIGUANYLATE CYCLASE DGCM-RELATED"/>
    <property type="match status" value="1"/>
</dbReference>
<name>A0A1F6GM67_9PROT</name>
<comment type="caution">
    <text evidence="12">The sequence shown here is derived from an EMBL/GenBank/DDBJ whole genome shotgun (WGS) entry which is preliminary data.</text>
</comment>
<dbReference type="InterPro" id="IPR050469">
    <property type="entry name" value="Diguanylate_Cyclase"/>
</dbReference>
<dbReference type="InterPro" id="IPR001789">
    <property type="entry name" value="Sig_transdc_resp-reg_receiver"/>
</dbReference>
<dbReference type="GO" id="GO:0005886">
    <property type="term" value="C:plasma membrane"/>
    <property type="evidence" value="ECO:0007669"/>
    <property type="project" value="TreeGrafter"/>
</dbReference>
<feature type="domain" description="GGDEF" evidence="11">
    <location>
        <begin position="196"/>
        <end position="334"/>
    </location>
</feature>
<evidence type="ECO:0000313" key="13">
    <source>
        <dbReference type="Proteomes" id="UP000177583"/>
    </source>
</evidence>
<keyword evidence="6" id="KW-0804">Transcription</keyword>
<dbReference type="PANTHER" id="PTHR45138">
    <property type="entry name" value="REGULATORY COMPONENTS OF SENSORY TRANSDUCTION SYSTEM"/>
    <property type="match status" value="1"/>
</dbReference>
<evidence type="ECO:0000256" key="7">
    <source>
        <dbReference type="ARBA" id="ARBA00034247"/>
    </source>
</evidence>
<dbReference type="FunFam" id="3.40.50.2300:FF:000001">
    <property type="entry name" value="DNA-binding response regulator PhoB"/>
    <property type="match status" value="1"/>
</dbReference>
<keyword evidence="5" id="KW-0238">DNA-binding</keyword>
<dbReference type="CDD" id="cd01949">
    <property type="entry name" value="GGDEF"/>
    <property type="match status" value="1"/>
</dbReference>
<dbReference type="GO" id="GO:0052621">
    <property type="term" value="F:diguanylate cyclase activity"/>
    <property type="evidence" value="ECO:0007669"/>
    <property type="project" value="UniProtKB-EC"/>
</dbReference>
<accession>A0A1F6GM67</accession>
<dbReference type="GO" id="GO:0043709">
    <property type="term" value="P:cell adhesion involved in single-species biofilm formation"/>
    <property type="evidence" value="ECO:0007669"/>
    <property type="project" value="TreeGrafter"/>
</dbReference>
<sequence>MFSELAKALVLIVDDMPLNQQLLQKVLERAGYQVLVASSGAAALELAQTHHPDLVLMDVMMPEMDGMEACRRFKQTSEGEEVPVIFLTALTDTESMIQGFEAGGVDYLTKPFQEVELLVRLKTHLELRFAKLTLSQKNTALKEELVERRRFEDELLAYEKELEQKINLDELTQVANRRGMNEYMNEMIRHLSPEESPLAVVMCDIDYFKRYNDHYGHQRGDNCLKEVAQAIRRAKKRPIDLVARYGGEEFLVILPHATNKEAERVAQEIAKELAEVKLEHNASLVAPVVTLSMGVASILPTGSIEDSCNLVEAADQALYIAKQKGRNCIEVAADPKAEA</sequence>
<protein>
    <recommendedName>
        <fullName evidence="1">diguanylate cyclase</fullName>
        <ecNumber evidence="1">2.7.7.65</ecNumber>
    </recommendedName>
</protein>
<dbReference type="InterPro" id="IPR029787">
    <property type="entry name" value="Nucleotide_cyclase"/>
</dbReference>
<evidence type="ECO:0000256" key="6">
    <source>
        <dbReference type="ARBA" id="ARBA00023163"/>
    </source>
</evidence>
<dbReference type="InterPro" id="IPR000160">
    <property type="entry name" value="GGDEF_dom"/>
</dbReference>
<keyword evidence="3" id="KW-0902">Two-component regulatory system</keyword>
<dbReference type="SMART" id="SM00448">
    <property type="entry name" value="REC"/>
    <property type="match status" value="1"/>
</dbReference>
<evidence type="ECO:0000256" key="8">
    <source>
        <dbReference type="PROSITE-ProRule" id="PRU00169"/>
    </source>
</evidence>
<evidence type="ECO:0000256" key="3">
    <source>
        <dbReference type="ARBA" id="ARBA00023012"/>
    </source>
</evidence>
<gene>
    <name evidence="12" type="ORF">A2557_10160</name>
</gene>
<dbReference type="GO" id="GO:1902201">
    <property type="term" value="P:negative regulation of bacterial-type flagellum-dependent cell motility"/>
    <property type="evidence" value="ECO:0007669"/>
    <property type="project" value="TreeGrafter"/>
</dbReference>
<dbReference type="FunFam" id="3.30.70.270:FF:000001">
    <property type="entry name" value="Diguanylate cyclase domain protein"/>
    <property type="match status" value="1"/>
</dbReference>
<dbReference type="InterPro" id="IPR043128">
    <property type="entry name" value="Rev_trsase/Diguanyl_cyclase"/>
</dbReference>
<feature type="domain" description="Response regulatory" evidence="10">
    <location>
        <begin position="9"/>
        <end position="125"/>
    </location>
</feature>
<dbReference type="Proteomes" id="UP000177583">
    <property type="component" value="Unassembled WGS sequence"/>
</dbReference>
<proteinExistence type="predicted"/>
<dbReference type="PROSITE" id="PS50110">
    <property type="entry name" value="RESPONSE_REGULATORY"/>
    <property type="match status" value="1"/>
</dbReference>
<evidence type="ECO:0000256" key="9">
    <source>
        <dbReference type="SAM" id="Coils"/>
    </source>
</evidence>
<evidence type="ECO:0000259" key="11">
    <source>
        <dbReference type="PROSITE" id="PS50887"/>
    </source>
</evidence>
<keyword evidence="4" id="KW-0805">Transcription regulation</keyword>
<feature type="coiled-coil region" evidence="9">
    <location>
        <begin position="141"/>
        <end position="168"/>
    </location>
</feature>
<evidence type="ECO:0000256" key="4">
    <source>
        <dbReference type="ARBA" id="ARBA00023015"/>
    </source>
</evidence>
<dbReference type="SUPFAM" id="SSF55073">
    <property type="entry name" value="Nucleotide cyclase"/>
    <property type="match status" value="1"/>
</dbReference>
<comment type="catalytic activity">
    <reaction evidence="7">
        <text>2 GTP = 3',3'-c-di-GMP + 2 diphosphate</text>
        <dbReference type="Rhea" id="RHEA:24898"/>
        <dbReference type="ChEBI" id="CHEBI:33019"/>
        <dbReference type="ChEBI" id="CHEBI:37565"/>
        <dbReference type="ChEBI" id="CHEBI:58805"/>
        <dbReference type="EC" id="2.7.7.65"/>
    </reaction>
</comment>
<evidence type="ECO:0000313" key="12">
    <source>
        <dbReference type="EMBL" id="OGG99221.1"/>
    </source>
</evidence>